<reference evidence="2" key="1">
    <citation type="submission" date="2020-03" db="EMBL/GenBank/DDBJ databases">
        <title>The deep terrestrial virosphere.</title>
        <authorList>
            <person name="Holmfeldt K."/>
            <person name="Nilsson E."/>
            <person name="Simone D."/>
            <person name="Lopez-Fernandez M."/>
            <person name="Wu X."/>
            <person name="de Brujin I."/>
            <person name="Lundin D."/>
            <person name="Andersson A."/>
            <person name="Bertilsson S."/>
            <person name="Dopson M."/>
        </authorList>
    </citation>
    <scope>NUCLEOTIDE SEQUENCE</scope>
    <source>
        <strain evidence="2">MM415A03047</strain>
    </source>
</reference>
<accession>A0A6M3JPH1</accession>
<protein>
    <submittedName>
        <fullName evidence="2">Uncharacterized protein</fullName>
    </submittedName>
</protein>
<organism evidence="2">
    <name type="scientific">viral metagenome</name>
    <dbReference type="NCBI Taxonomy" id="1070528"/>
    <lineage>
        <taxon>unclassified sequences</taxon>
        <taxon>metagenomes</taxon>
        <taxon>organismal metagenomes</taxon>
    </lineage>
</organism>
<keyword evidence="1" id="KW-1133">Transmembrane helix</keyword>
<gene>
    <name evidence="2" type="ORF">MM415A03047_0008</name>
</gene>
<proteinExistence type="predicted"/>
<keyword evidence="1" id="KW-0472">Membrane</keyword>
<evidence type="ECO:0000256" key="1">
    <source>
        <dbReference type="SAM" id="Phobius"/>
    </source>
</evidence>
<dbReference type="AlphaFoldDB" id="A0A6M3JPH1"/>
<dbReference type="EMBL" id="MT141898">
    <property type="protein sequence ID" value="QJA71770.1"/>
    <property type="molecule type" value="Genomic_DNA"/>
</dbReference>
<name>A0A6M3JPH1_9ZZZZ</name>
<evidence type="ECO:0000313" key="2">
    <source>
        <dbReference type="EMBL" id="QJA71770.1"/>
    </source>
</evidence>
<feature type="transmembrane region" description="Helical" evidence="1">
    <location>
        <begin position="38"/>
        <end position="60"/>
    </location>
</feature>
<keyword evidence="1" id="KW-0812">Transmembrane</keyword>
<sequence>MTEIQNKEDIFKEWSERILVELVEINRKKRFTENVPRWIVVTLITILTTIILAFSGWMSVKISKIDAFPITYVNAEIYRIDREKIVTAINNIAKDSKEERERLRRYLKDDTREIKNLLYDLYKNKKGIGK</sequence>